<dbReference type="Gene3D" id="1.10.390.10">
    <property type="entry name" value="Neutral Protease Domain 2"/>
    <property type="match status" value="1"/>
</dbReference>
<dbReference type="SMART" id="SM00228">
    <property type="entry name" value="PDZ"/>
    <property type="match status" value="1"/>
</dbReference>
<dbReference type="Pfam" id="PF05299">
    <property type="entry name" value="Peptidase_M61"/>
    <property type="match status" value="1"/>
</dbReference>
<gene>
    <name evidence="2" type="ORF">LZZ85_23930</name>
</gene>
<dbReference type="RefSeq" id="WP_237876067.1">
    <property type="nucleotide sequence ID" value="NZ_JAKLTR010000020.1"/>
</dbReference>
<dbReference type="Pfam" id="PF17899">
    <property type="entry name" value="Peptidase_M61_N"/>
    <property type="match status" value="1"/>
</dbReference>
<dbReference type="EMBL" id="JAKLTR010000020">
    <property type="protein sequence ID" value="MCG2617368.1"/>
    <property type="molecule type" value="Genomic_DNA"/>
</dbReference>
<dbReference type="InterPro" id="IPR036034">
    <property type="entry name" value="PDZ_sf"/>
</dbReference>
<protein>
    <submittedName>
        <fullName evidence="2">PDZ domain-containing protein</fullName>
    </submittedName>
</protein>
<dbReference type="SUPFAM" id="SSF55486">
    <property type="entry name" value="Metalloproteases ('zincins'), catalytic domain"/>
    <property type="match status" value="1"/>
</dbReference>
<dbReference type="SUPFAM" id="SSF50156">
    <property type="entry name" value="PDZ domain-like"/>
    <property type="match status" value="1"/>
</dbReference>
<evidence type="ECO:0000313" key="2">
    <source>
        <dbReference type="EMBL" id="MCG2617368.1"/>
    </source>
</evidence>
<dbReference type="Gene3D" id="2.30.42.10">
    <property type="match status" value="1"/>
</dbReference>
<accession>A0ABS9KYK5</accession>
<dbReference type="Gene3D" id="2.60.40.3650">
    <property type="match status" value="1"/>
</dbReference>
<dbReference type="Pfam" id="PF13180">
    <property type="entry name" value="PDZ_2"/>
    <property type="match status" value="1"/>
</dbReference>
<name>A0ABS9KYK5_9BACT</name>
<keyword evidence="3" id="KW-1185">Reference proteome</keyword>
<feature type="domain" description="PDZ" evidence="1">
    <location>
        <begin position="481"/>
        <end position="567"/>
    </location>
</feature>
<organism evidence="2 3">
    <name type="scientific">Terrimonas ginsenosidimutans</name>
    <dbReference type="NCBI Taxonomy" id="2908004"/>
    <lineage>
        <taxon>Bacteria</taxon>
        <taxon>Pseudomonadati</taxon>
        <taxon>Bacteroidota</taxon>
        <taxon>Chitinophagia</taxon>
        <taxon>Chitinophagales</taxon>
        <taxon>Chitinophagaceae</taxon>
        <taxon>Terrimonas</taxon>
    </lineage>
</organism>
<evidence type="ECO:0000259" key="1">
    <source>
        <dbReference type="SMART" id="SM00228"/>
    </source>
</evidence>
<dbReference type="PIRSF" id="PIRSF016493">
    <property type="entry name" value="Glycyl_aminpptds"/>
    <property type="match status" value="1"/>
</dbReference>
<dbReference type="InterPro" id="IPR024191">
    <property type="entry name" value="Peptidase_M61"/>
</dbReference>
<sequence>MKNTFFATAFLICGAVNVNAQQPIRYEVSFPDHVHHEAKIRMFIPQVKEYANIRMSRSSPGRYATHEFGKNIYDVKAYDSASKKEVDVLKLAGDVYSINFTTTSLMVEYTLFGDHVDGTYSAIDRNHAHLNIPATFMWVVGRDKSPVEVNFIVPEKSNWKVATQLFPGKTPMQFFAPDLQYFMDSPVELSDFKERNWTVQHKNGKSQVISLVLHGDVADDVLDAFASDVKKIVSESAKVFGELPDFDYGKYTFLMDLMPSNHGDGMEHRNSTVITRPADKLTLDVLKARFGTTAHEFFHAWNVERIRPETLEPFDFTTANMSDGLWVAEGFTQYYGGLILVRAGLQSDSAFLRTLGFYVGGLTNLPGGKFYTPVQASEMAIFTDAATAIDKTNFGNIFYSYYSYGAGIAGILDLTLRKDHNQTLDAYMQLLWRKFGKTGKPYTIGALEAALGELTSIAFAKQFFKSYVHGTDRPSLQSVFSSVGVLMDAPGAGRASIGNYQVKIAEGRGELTSVVQKGTPLYEAGLETGDLIISLDGKPITTSESFAEVISSKQPGDEIPVRFISRGVTIDARLKTTELPGLSLRLDYSATSGQNLKRTAWLKGGI</sequence>
<dbReference type="InterPro" id="IPR027268">
    <property type="entry name" value="Peptidase_M4/M1_CTD_sf"/>
</dbReference>
<dbReference type="InterPro" id="IPR001478">
    <property type="entry name" value="PDZ"/>
</dbReference>
<dbReference type="Proteomes" id="UP001165367">
    <property type="component" value="Unassembled WGS sequence"/>
</dbReference>
<comment type="caution">
    <text evidence="2">The sequence shown here is derived from an EMBL/GenBank/DDBJ whole genome shotgun (WGS) entry which is preliminary data.</text>
</comment>
<dbReference type="InterPro" id="IPR007963">
    <property type="entry name" value="Peptidase_M61_catalytic"/>
</dbReference>
<evidence type="ECO:0000313" key="3">
    <source>
        <dbReference type="Proteomes" id="UP001165367"/>
    </source>
</evidence>
<proteinExistence type="predicted"/>
<dbReference type="InterPro" id="IPR040756">
    <property type="entry name" value="Peptidase_M61_N"/>
</dbReference>
<reference evidence="2" key="1">
    <citation type="submission" date="2022-01" db="EMBL/GenBank/DDBJ databases">
        <authorList>
            <person name="Jo J.-H."/>
            <person name="Im W.-T."/>
        </authorList>
    </citation>
    <scope>NUCLEOTIDE SEQUENCE</scope>
    <source>
        <strain evidence="2">NA20</strain>
    </source>
</reference>